<comment type="catalytic activity">
    <reaction evidence="4">
        <text>N-terminal N-formyl-L-methionyl-[peptide] + H2O = N-terminal L-methionyl-[peptide] + formate</text>
        <dbReference type="Rhea" id="RHEA:24420"/>
        <dbReference type="Rhea" id="RHEA-COMP:10639"/>
        <dbReference type="Rhea" id="RHEA-COMP:10640"/>
        <dbReference type="ChEBI" id="CHEBI:15377"/>
        <dbReference type="ChEBI" id="CHEBI:15740"/>
        <dbReference type="ChEBI" id="CHEBI:49298"/>
        <dbReference type="ChEBI" id="CHEBI:64731"/>
        <dbReference type="EC" id="3.5.1.88"/>
    </reaction>
</comment>
<comment type="cofactor">
    <cofactor evidence="4">
        <name>Fe(2+)</name>
        <dbReference type="ChEBI" id="CHEBI:29033"/>
    </cofactor>
    <text evidence="4">Binds 1 Fe(2+) ion.</text>
</comment>
<proteinExistence type="inferred from homology"/>
<dbReference type="EC" id="3.5.1.88" evidence="4"/>
<reference evidence="5 6" key="1">
    <citation type="submission" date="2018-04" db="EMBL/GenBank/DDBJ databases">
        <title>Adhaeribacter sp. HMF7616 genome sequencing and assembly.</title>
        <authorList>
            <person name="Kang H."/>
            <person name="Kang J."/>
            <person name="Cha I."/>
            <person name="Kim H."/>
            <person name="Joh K."/>
        </authorList>
    </citation>
    <scope>NUCLEOTIDE SEQUENCE [LARGE SCALE GENOMIC DNA]</scope>
    <source>
        <strain evidence="5 6">HMF7616</strain>
    </source>
</reference>
<keyword evidence="2 4" id="KW-0479">Metal-binding</keyword>
<evidence type="ECO:0000256" key="2">
    <source>
        <dbReference type="ARBA" id="ARBA00022723"/>
    </source>
</evidence>
<dbReference type="Gene3D" id="3.90.45.10">
    <property type="entry name" value="Peptide deformylase"/>
    <property type="match status" value="1"/>
</dbReference>
<dbReference type="GO" id="GO:0006412">
    <property type="term" value="P:translation"/>
    <property type="evidence" value="ECO:0007669"/>
    <property type="project" value="UniProtKB-UniRule"/>
</dbReference>
<dbReference type="PANTHER" id="PTHR10458">
    <property type="entry name" value="PEPTIDE DEFORMYLASE"/>
    <property type="match status" value="1"/>
</dbReference>
<name>A0A369QEE8_9BACT</name>
<dbReference type="EMBL" id="QASA01000001">
    <property type="protein sequence ID" value="RDC61617.1"/>
    <property type="molecule type" value="Genomic_DNA"/>
</dbReference>
<evidence type="ECO:0000256" key="3">
    <source>
        <dbReference type="ARBA" id="ARBA00022801"/>
    </source>
</evidence>
<keyword evidence="6" id="KW-1185">Reference proteome</keyword>
<dbReference type="InterPro" id="IPR023635">
    <property type="entry name" value="Peptide_deformylase"/>
</dbReference>
<gene>
    <name evidence="4" type="primary">def</name>
    <name evidence="5" type="ORF">AHMF7616_00197</name>
</gene>
<evidence type="ECO:0000313" key="5">
    <source>
        <dbReference type="EMBL" id="RDC61617.1"/>
    </source>
</evidence>
<dbReference type="CDD" id="cd00487">
    <property type="entry name" value="Pep_deformylase"/>
    <property type="match status" value="1"/>
</dbReference>
<dbReference type="NCBIfam" id="TIGR00079">
    <property type="entry name" value="pept_deformyl"/>
    <property type="match status" value="1"/>
</dbReference>
<comment type="similarity">
    <text evidence="1 4">Belongs to the polypeptide deformylase family.</text>
</comment>
<dbReference type="SUPFAM" id="SSF56420">
    <property type="entry name" value="Peptide deformylase"/>
    <property type="match status" value="1"/>
</dbReference>
<keyword evidence="4" id="KW-0408">Iron</keyword>
<accession>A0A369QEE8</accession>
<protein>
    <recommendedName>
        <fullName evidence="4">Peptide deformylase</fullName>
        <shortName evidence="4">PDF</shortName>
        <ecNumber evidence="4">3.5.1.88</ecNumber>
    </recommendedName>
    <alternativeName>
        <fullName evidence="4">Polypeptide deformylase</fullName>
    </alternativeName>
</protein>
<dbReference type="AlphaFoldDB" id="A0A369QEE8"/>
<keyword evidence="3 4" id="KW-0378">Hydrolase</keyword>
<sequence>MIYPIIAYGDPVLRTKTKAIPQDYPDLKKLVADMYETMYHAHGVGLAAPQISKGLRLFVIDSAPFEEDEEKKKLAVKQAFINPQILEENGEEWAFEEGCLSIPGVREDVIRPEKVIIRYFDEDWNQHEKTFDGMVARIIQHEYDHIEGVLFTDHLSGFRKRLIKSKLTKISKGDVDADYVMRFYGNKK</sequence>
<dbReference type="PRINTS" id="PR01576">
    <property type="entry name" value="PDEFORMYLASE"/>
</dbReference>
<feature type="binding site" evidence="4">
    <location>
        <position position="141"/>
    </location>
    <ligand>
        <name>Fe cation</name>
        <dbReference type="ChEBI" id="CHEBI:24875"/>
    </ligand>
</feature>
<feature type="active site" evidence="4">
    <location>
        <position position="142"/>
    </location>
</feature>
<dbReference type="HAMAP" id="MF_00163">
    <property type="entry name" value="Pep_deformylase"/>
    <property type="match status" value="1"/>
</dbReference>
<evidence type="ECO:0000313" key="6">
    <source>
        <dbReference type="Proteomes" id="UP000253919"/>
    </source>
</evidence>
<dbReference type="OrthoDB" id="9784988at2"/>
<organism evidence="5 6">
    <name type="scientific">Adhaeribacter pallidiroseus</name>
    <dbReference type="NCBI Taxonomy" id="2072847"/>
    <lineage>
        <taxon>Bacteria</taxon>
        <taxon>Pseudomonadati</taxon>
        <taxon>Bacteroidota</taxon>
        <taxon>Cytophagia</taxon>
        <taxon>Cytophagales</taxon>
        <taxon>Hymenobacteraceae</taxon>
        <taxon>Adhaeribacter</taxon>
    </lineage>
</organism>
<dbReference type="InterPro" id="IPR036821">
    <property type="entry name" value="Peptide_deformylase_sf"/>
</dbReference>
<dbReference type="Pfam" id="PF01327">
    <property type="entry name" value="Pep_deformylase"/>
    <property type="match status" value="1"/>
</dbReference>
<dbReference type="GO" id="GO:0046872">
    <property type="term" value="F:metal ion binding"/>
    <property type="evidence" value="ECO:0007669"/>
    <property type="project" value="UniProtKB-KW"/>
</dbReference>
<feature type="binding site" evidence="4">
    <location>
        <position position="99"/>
    </location>
    <ligand>
        <name>Fe cation</name>
        <dbReference type="ChEBI" id="CHEBI:24875"/>
    </ligand>
</feature>
<dbReference type="Proteomes" id="UP000253919">
    <property type="component" value="Unassembled WGS sequence"/>
</dbReference>
<comment type="function">
    <text evidence="4">Removes the formyl group from the N-terminal Met of newly synthesized proteins. Requires at least a dipeptide for an efficient rate of reaction. N-terminal L-methionine is a prerequisite for activity but the enzyme has broad specificity at other positions.</text>
</comment>
<dbReference type="GO" id="GO:0042586">
    <property type="term" value="F:peptide deformylase activity"/>
    <property type="evidence" value="ECO:0007669"/>
    <property type="project" value="UniProtKB-UniRule"/>
</dbReference>
<dbReference type="PIRSF" id="PIRSF004749">
    <property type="entry name" value="Pep_def"/>
    <property type="match status" value="1"/>
</dbReference>
<dbReference type="RefSeq" id="WP_115371185.1">
    <property type="nucleotide sequence ID" value="NZ_QASA01000001.1"/>
</dbReference>
<dbReference type="PANTHER" id="PTHR10458:SF22">
    <property type="entry name" value="PEPTIDE DEFORMYLASE"/>
    <property type="match status" value="1"/>
</dbReference>
<evidence type="ECO:0000256" key="1">
    <source>
        <dbReference type="ARBA" id="ARBA00010759"/>
    </source>
</evidence>
<comment type="caution">
    <text evidence="5">The sequence shown here is derived from an EMBL/GenBank/DDBJ whole genome shotgun (WGS) entry which is preliminary data.</text>
</comment>
<evidence type="ECO:0000256" key="4">
    <source>
        <dbReference type="HAMAP-Rule" id="MF_00163"/>
    </source>
</evidence>
<keyword evidence="4" id="KW-0648">Protein biosynthesis</keyword>
<dbReference type="NCBIfam" id="NF001159">
    <property type="entry name" value="PRK00150.1-3"/>
    <property type="match status" value="1"/>
</dbReference>
<feature type="binding site" evidence="4">
    <location>
        <position position="145"/>
    </location>
    <ligand>
        <name>Fe cation</name>
        <dbReference type="ChEBI" id="CHEBI:24875"/>
    </ligand>
</feature>